<accession>A0A6M5YSK3</accession>
<keyword evidence="2" id="KW-1185">Reference proteome</keyword>
<organism evidence="1 2">
    <name type="scientific">Frigoriglobus tundricola</name>
    <dbReference type="NCBI Taxonomy" id="2774151"/>
    <lineage>
        <taxon>Bacteria</taxon>
        <taxon>Pseudomonadati</taxon>
        <taxon>Planctomycetota</taxon>
        <taxon>Planctomycetia</taxon>
        <taxon>Gemmatales</taxon>
        <taxon>Gemmataceae</taxon>
        <taxon>Frigoriglobus</taxon>
    </lineage>
</organism>
<name>A0A6M5YSK3_9BACT</name>
<sequence>MPIVIDWSPAVDPSDVVREVRDVLAAGAAVVLPGDCGYLALWRPGTRVELTPPALLAWGPDDAAALGLPVPPARARA</sequence>
<reference evidence="2" key="1">
    <citation type="submission" date="2020-05" db="EMBL/GenBank/DDBJ databases">
        <title>Frigoriglobus tundricola gen. nov., sp. nov., a psychrotolerant cellulolytic planctomycete of the family Gemmataceae with two divergent copies of 16S rRNA gene.</title>
        <authorList>
            <person name="Kulichevskaya I.S."/>
            <person name="Ivanova A.A."/>
            <person name="Naumoff D.G."/>
            <person name="Beletsky A.V."/>
            <person name="Rijpstra W.I.C."/>
            <person name="Sinninghe Damste J.S."/>
            <person name="Mardanov A.V."/>
            <person name="Ravin N.V."/>
            <person name="Dedysh S.N."/>
        </authorList>
    </citation>
    <scope>NUCLEOTIDE SEQUENCE [LARGE SCALE GENOMIC DNA]</scope>
    <source>
        <strain evidence="2">PL17</strain>
    </source>
</reference>
<gene>
    <name evidence="1" type="ORF">FTUN_3506</name>
</gene>
<proteinExistence type="predicted"/>
<dbReference type="AlphaFoldDB" id="A0A6M5YSK3"/>
<dbReference type="KEGG" id="ftj:FTUN_3506"/>
<evidence type="ECO:0000313" key="1">
    <source>
        <dbReference type="EMBL" id="QJW95952.1"/>
    </source>
</evidence>
<evidence type="ECO:0000313" key="2">
    <source>
        <dbReference type="Proteomes" id="UP000503447"/>
    </source>
</evidence>
<dbReference type="RefSeq" id="WP_171471623.1">
    <property type="nucleotide sequence ID" value="NZ_CP053452.2"/>
</dbReference>
<dbReference type="Proteomes" id="UP000503447">
    <property type="component" value="Chromosome"/>
</dbReference>
<dbReference type="EMBL" id="CP053452">
    <property type="protein sequence ID" value="QJW95952.1"/>
    <property type="molecule type" value="Genomic_DNA"/>
</dbReference>
<protein>
    <submittedName>
        <fullName evidence="1">Low molecular weight protein tyrosine phosphatase</fullName>
    </submittedName>
</protein>